<dbReference type="Proteomes" id="UP000029050">
    <property type="component" value="Unassembled WGS sequence"/>
</dbReference>
<dbReference type="GO" id="GO:0008422">
    <property type="term" value="F:beta-glucosidase activity"/>
    <property type="evidence" value="ECO:0007669"/>
    <property type="project" value="UniProtKB-EC"/>
</dbReference>
<keyword evidence="8" id="KW-1185">Reference proteome</keyword>
<evidence type="ECO:0000259" key="6">
    <source>
        <dbReference type="SMART" id="SM01217"/>
    </source>
</evidence>
<dbReference type="Gene3D" id="3.40.50.1700">
    <property type="entry name" value="Glycoside hydrolase family 3 C-terminal domain"/>
    <property type="match status" value="1"/>
</dbReference>
<evidence type="ECO:0000256" key="3">
    <source>
        <dbReference type="ARBA" id="ARBA00023277"/>
    </source>
</evidence>
<keyword evidence="2 4" id="KW-0378">Hydrolase</keyword>
<dbReference type="InterPro" id="IPR036962">
    <property type="entry name" value="Glyco_hydro_3_N_sf"/>
</dbReference>
<comment type="similarity">
    <text evidence="1 4">Belongs to the glycosyl hydrolase 3 family.</text>
</comment>
<protein>
    <submittedName>
        <fullName evidence="7">Glycosyl hydrolase family 3</fullName>
        <ecNumber evidence="7">3.2.1.21</ecNumber>
    </submittedName>
</protein>
<dbReference type="EMBL" id="JGZI01000007">
    <property type="protein sequence ID" value="KFI83360.1"/>
    <property type="molecule type" value="Genomic_DNA"/>
</dbReference>
<dbReference type="GO" id="GO:0005975">
    <property type="term" value="P:carbohydrate metabolic process"/>
    <property type="evidence" value="ECO:0007669"/>
    <property type="project" value="InterPro"/>
</dbReference>
<accession>A0A087CJB0</accession>
<organism evidence="7 8">
    <name type="scientific">Bifidobacterium psychraerophilum</name>
    <dbReference type="NCBI Taxonomy" id="218140"/>
    <lineage>
        <taxon>Bacteria</taxon>
        <taxon>Bacillati</taxon>
        <taxon>Actinomycetota</taxon>
        <taxon>Actinomycetes</taxon>
        <taxon>Bifidobacteriales</taxon>
        <taxon>Bifidobacteriaceae</taxon>
        <taxon>Bifidobacterium</taxon>
    </lineage>
</organism>
<feature type="domain" description="Fibronectin type III-like" evidence="6">
    <location>
        <begin position="586"/>
        <end position="654"/>
    </location>
</feature>
<feature type="compositionally biased region" description="Low complexity" evidence="5">
    <location>
        <begin position="51"/>
        <end position="62"/>
    </location>
</feature>
<dbReference type="Pfam" id="PF01915">
    <property type="entry name" value="Glyco_hydro_3_C"/>
    <property type="match status" value="1"/>
</dbReference>
<dbReference type="InterPro" id="IPR019800">
    <property type="entry name" value="Glyco_hydro_3_AS"/>
</dbReference>
<dbReference type="Gene3D" id="3.20.20.300">
    <property type="entry name" value="Glycoside hydrolase, family 3, N-terminal domain"/>
    <property type="match status" value="1"/>
</dbReference>
<comment type="caution">
    <text evidence="7">The sequence shown here is derived from an EMBL/GenBank/DDBJ whole genome shotgun (WGS) entry which is preliminary data.</text>
</comment>
<dbReference type="PANTHER" id="PTHR42715:SF10">
    <property type="entry name" value="BETA-GLUCOSIDASE"/>
    <property type="match status" value="1"/>
</dbReference>
<dbReference type="eggNOG" id="COG1472">
    <property type="taxonomic scope" value="Bacteria"/>
</dbReference>
<feature type="region of interest" description="Disordered" evidence="5">
    <location>
        <begin position="1"/>
        <end position="62"/>
    </location>
</feature>
<dbReference type="SUPFAM" id="SSF51445">
    <property type="entry name" value="(Trans)glycosidases"/>
    <property type="match status" value="1"/>
</dbReference>
<name>A0A087CJB0_9BIFI</name>
<dbReference type="InterPro" id="IPR036881">
    <property type="entry name" value="Glyco_hydro_3_C_sf"/>
</dbReference>
<dbReference type="PRINTS" id="PR00133">
    <property type="entry name" value="GLHYDRLASE3"/>
</dbReference>
<dbReference type="STRING" id="218140.BPSY_0456"/>
<dbReference type="InterPro" id="IPR017853">
    <property type="entry name" value="GH"/>
</dbReference>
<evidence type="ECO:0000256" key="4">
    <source>
        <dbReference type="RuleBase" id="RU361161"/>
    </source>
</evidence>
<dbReference type="EC" id="3.2.1.21" evidence="7"/>
<dbReference type="AlphaFoldDB" id="A0A087CJB0"/>
<gene>
    <name evidence="7" type="ORF">BPSY_0456</name>
</gene>
<dbReference type="SMART" id="SM01217">
    <property type="entry name" value="Fn3_like"/>
    <property type="match status" value="1"/>
</dbReference>
<evidence type="ECO:0000313" key="7">
    <source>
        <dbReference type="EMBL" id="KFI83360.1"/>
    </source>
</evidence>
<dbReference type="InterPro" id="IPR026891">
    <property type="entry name" value="Fn3-like"/>
</dbReference>
<evidence type="ECO:0000256" key="1">
    <source>
        <dbReference type="ARBA" id="ARBA00005336"/>
    </source>
</evidence>
<feature type="compositionally biased region" description="Low complexity" evidence="5">
    <location>
        <begin position="14"/>
        <end position="25"/>
    </location>
</feature>
<dbReference type="Gene3D" id="2.60.40.10">
    <property type="entry name" value="Immunoglobulins"/>
    <property type="match status" value="1"/>
</dbReference>
<dbReference type="InterPro" id="IPR050288">
    <property type="entry name" value="Cellulose_deg_GH3"/>
</dbReference>
<keyword evidence="3" id="KW-0119">Carbohydrate metabolism</keyword>
<sequence>MNAARNGSMHELSLEQQASLSSGASTWTSQPAGDIESMHMSDGPHGLRYQGSEGDSLGLGSSTPATCFPTASGMASTWDRNMIFAVGKALGEEARMLNVSMLLGPGLNIRRSALGGRNFEYASEDPFLSGSYGSAFVKGVQSQGVSAVPKHFAVNNQETDRFRISAQVDERSLREIYLTAFEMTVKQARPWALMCSYNKVNGVYASENRELLTDILREEWGFDGVVVSDWGAVVNRVAALNAGLDIEMPPSNTDDQIVHAVESGDCSRETLDTLVSRVATLAERSKPSRSGDMQSLESCAQEHDAIAREAAQESVVMLKNDGILPLDPSGEGVIGVIGELARTPRYQGGGSSHVTPILLHNLLDELGKAMPQRRLDFAPAYSLQAGDHSTRDDLIAEAVSVAERSSAVIVNVGYAQSDESEGSDKHDIELGDDQQAVLRAVQGTGTPIILVIYGGGVIRLGQWAQSSSAIVEAWLPGQAGGAALADILTGKVSPSGKLTESIPLRLEDTPSYLHFPGSNGVVCYGEGLYVGYRYYDTANVDVAYPFGFGLSYTTFEYSNLKVEPRGACEADVHFTVSNTGRRKGAAVPQIYVRNGMPDRPKHELKGFDRIDLEAGESHDVTIHLDQRAFSVWDTRDHRWRAYEGNYTVELATSSRTIVDESTITIAGDGSVPPLEDMSTIEEWMASPYGAAVLSPLVNRIHDSVPDPSPEMTAMFNQMPLIKLASWNIGLDTAAVERMVAKANALRSAQQG</sequence>
<reference evidence="7 8" key="1">
    <citation type="submission" date="2014-03" db="EMBL/GenBank/DDBJ databases">
        <title>Genomics of Bifidobacteria.</title>
        <authorList>
            <person name="Ventura M."/>
            <person name="Milani C."/>
            <person name="Lugli G.A."/>
        </authorList>
    </citation>
    <scope>NUCLEOTIDE SEQUENCE [LARGE SCALE GENOMIC DNA]</scope>
    <source>
        <strain evidence="7 8">LMG 21775</strain>
    </source>
</reference>
<evidence type="ECO:0000256" key="2">
    <source>
        <dbReference type="ARBA" id="ARBA00022801"/>
    </source>
</evidence>
<dbReference type="InterPro" id="IPR013783">
    <property type="entry name" value="Ig-like_fold"/>
</dbReference>
<dbReference type="PROSITE" id="PS00775">
    <property type="entry name" value="GLYCOSYL_HYDROL_F3"/>
    <property type="match status" value="1"/>
</dbReference>
<dbReference type="Pfam" id="PF14310">
    <property type="entry name" value="Fn3-like"/>
    <property type="match status" value="1"/>
</dbReference>
<dbReference type="InterPro" id="IPR001764">
    <property type="entry name" value="Glyco_hydro_3_N"/>
</dbReference>
<evidence type="ECO:0000256" key="5">
    <source>
        <dbReference type="SAM" id="MobiDB-lite"/>
    </source>
</evidence>
<dbReference type="Pfam" id="PF00933">
    <property type="entry name" value="Glyco_hydro_3"/>
    <property type="match status" value="1"/>
</dbReference>
<evidence type="ECO:0000313" key="8">
    <source>
        <dbReference type="Proteomes" id="UP000029050"/>
    </source>
</evidence>
<keyword evidence="4 7" id="KW-0326">Glycosidase</keyword>
<proteinExistence type="inferred from homology"/>
<dbReference type="PANTHER" id="PTHR42715">
    <property type="entry name" value="BETA-GLUCOSIDASE"/>
    <property type="match status" value="1"/>
</dbReference>
<dbReference type="SUPFAM" id="SSF52279">
    <property type="entry name" value="Beta-D-glucan exohydrolase, C-terminal domain"/>
    <property type="match status" value="1"/>
</dbReference>
<dbReference type="InterPro" id="IPR002772">
    <property type="entry name" value="Glyco_hydro_3_C"/>
</dbReference>